<comment type="subcellular location">
    <subcellularLocation>
        <location evidence="1 7">Cell outer membrane</location>
        <topology evidence="1 7">Multi-pass membrane protein</topology>
    </subcellularLocation>
</comment>
<dbReference type="Pfam" id="PF13715">
    <property type="entry name" value="CarbopepD_reg_2"/>
    <property type="match status" value="1"/>
</dbReference>
<protein>
    <submittedName>
        <fullName evidence="10">TonB-dependent receptor</fullName>
    </submittedName>
</protein>
<keyword evidence="10" id="KW-0675">Receptor</keyword>
<dbReference type="PROSITE" id="PS52016">
    <property type="entry name" value="TONB_DEPENDENT_REC_3"/>
    <property type="match status" value="1"/>
</dbReference>
<feature type="domain" description="TonB-dependent receptor plug" evidence="9">
    <location>
        <begin position="138"/>
        <end position="246"/>
    </location>
</feature>
<dbReference type="InterPro" id="IPR023996">
    <property type="entry name" value="TonB-dep_OMP_SusC/RagA"/>
</dbReference>
<accession>A0A4Q5LNS0</accession>
<dbReference type="FunFam" id="2.170.130.10:FF:000003">
    <property type="entry name" value="SusC/RagA family TonB-linked outer membrane protein"/>
    <property type="match status" value="1"/>
</dbReference>
<organism evidence="10 11">
    <name type="scientific">Mucilaginibacter terrigena</name>
    <dbReference type="NCBI Taxonomy" id="2492395"/>
    <lineage>
        <taxon>Bacteria</taxon>
        <taxon>Pseudomonadati</taxon>
        <taxon>Bacteroidota</taxon>
        <taxon>Sphingobacteriia</taxon>
        <taxon>Sphingobacteriales</taxon>
        <taxon>Sphingobacteriaceae</taxon>
        <taxon>Mucilaginibacter</taxon>
    </lineage>
</organism>
<dbReference type="InterPro" id="IPR037066">
    <property type="entry name" value="Plug_dom_sf"/>
</dbReference>
<dbReference type="Pfam" id="PF07715">
    <property type="entry name" value="Plug"/>
    <property type="match status" value="1"/>
</dbReference>
<dbReference type="SUPFAM" id="SSF56935">
    <property type="entry name" value="Porins"/>
    <property type="match status" value="1"/>
</dbReference>
<keyword evidence="6 7" id="KW-0998">Cell outer membrane</keyword>
<evidence type="ECO:0000256" key="7">
    <source>
        <dbReference type="PROSITE-ProRule" id="PRU01360"/>
    </source>
</evidence>
<sequence>MVALSLLLIAGQAWASPLSPRGAKSPNEFKNGQGFLINKPDDIPSWVLNGRVVDEKGEALPGATVRVKGTNRAVSADIDGKFIIEIKDETEIVVVSFLGYKPQEILIGSTKVLNVQLLPDAENKLNEVVVVGYGTQKKISVTGSQSSISVKEIERYPSASLSNAISGKLPGVLSRQSSGEPGNDGSQIYIRGIATFAGSGRTPLILVDGVERPTFDFYNSQEIESFTVLKDASATAVFGARGANGVILITTKRGELGKPKINFRTEFATQTFQRIPQYIDGYEYASLENEGLLNTGGTPRWTDEQLEKFRTKSDPYFYPNVNWEDVILKKTSKQKINNLNVTGGTSNVRYFVNVGYVTQDGIYKVDNLQAFNTNADLKRYNFRSNVDIDLSKSLTLELGVGGNVQYRNYPGSSSGSIFDALRLTAPIAYPVTNPDGSPGGVGVYIGTNPYGQATQTGYQSQDYSTLQTNLNVKWDLSSLVTKGLSLNGRFGYDRYTTNITTRGKIYASKQYLGKDDVTGEDKYAIFREEQPLGYNLASSAQRALYTEISVNYNKVIGKHNLSGLILGNTRDYVDLTAGDPVASLPFRRLGIAGRTTYNYDNRYLAEFNFGYNGSENFPKGKQFGFFPSISAGWIISNEKFWHIDFINQLKFRGSYGLVGNDQIGDRFLFLTRVLTTAPSAAFGLNPIATPGNGIAEDRSGNADVTWERSLKTNIGVDLSLFRDLITLQADFFTERRSDILLVRQTIPQYTGILPASKPYGNIGIVENRGIDALLEVKKTASNGLFYSIRSNFTYSHNKVIENDEPFPQYSNLSLKNQPLDQQRGLVALGIFQNQEEIDNSPVQTFQVNVRPGDIKYQDINGDGKIDANDVTSIGYSRLPEIMYGFGGTVAYKGFDVSVYFTGAARTSMILDGQSIWPFTDGQGVGAVLKEYYNNRWTPGNPNGKYPAVGVANSPNNFLNSTLWLRDASYLRLRNAEIGYTFPKKLVQRIKLNTIRAFVNGTNLYTWDNVKIVDPEANSGTAPGYPISLGLNFGLQITF</sequence>
<dbReference type="AlphaFoldDB" id="A0A4Q5LNS0"/>
<evidence type="ECO:0000256" key="5">
    <source>
        <dbReference type="ARBA" id="ARBA00023136"/>
    </source>
</evidence>
<dbReference type="Gene3D" id="2.60.40.1120">
    <property type="entry name" value="Carboxypeptidase-like, regulatory domain"/>
    <property type="match status" value="1"/>
</dbReference>
<evidence type="ECO:0000256" key="2">
    <source>
        <dbReference type="ARBA" id="ARBA00022448"/>
    </source>
</evidence>
<comment type="similarity">
    <text evidence="7">Belongs to the TonB-dependent receptor family.</text>
</comment>
<keyword evidence="2 7" id="KW-0813">Transport</keyword>
<evidence type="ECO:0000313" key="11">
    <source>
        <dbReference type="Proteomes" id="UP000293331"/>
    </source>
</evidence>
<dbReference type="InterPro" id="IPR036942">
    <property type="entry name" value="Beta-barrel_TonB_sf"/>
</dbReference>
<dbReference type="InterPro" id="IPR039426">
    <property type="entry name" value="TonB-dep_rcpt-like"/>
</dbReference>
<evidence type="ECO:0000256" key="4">
    <source>
        <dbReference type="ARBA" id="ARBA00022692"/>
    </source>
</evidence>
<keyword evidence="5 7" id="KW-0472">Membrane</keyword>
<keyword evidence="4 7" id="KW-0812">Transmembrane</keyword>
<dbReference type="NCBIfam" id="TIGR04057">
    <property type="entry name" value="SusC_RagA_signa"/>
    <property type="match status" value="1"/>
</dbReference>
<dbReference type="OrthoDB" id="601197at2"/>
<evidence type="ECO:0000259" key="9">
    <source>
        <dbReference type="Pfam" id="PF07715"/>
    </source>
</evidence>
<evidence type="ECO:0000256" key="1">
    <source>
        <dbReference type="ARBA" id="ARBA00004571"/>
    </source>
</evidence>
<dbReference type="InterPro" id="IPR023997">
    <property type="entry name" value="TonB-dep_OMP_SusC/RagA_CS"/>
</dbReference>
<dbReference type="InterPro" id="IPR018247">
    <property type="entry name" value="EF_Hand_1_Ca_BS"/>
</dbReference>
<evidence type="ECO:0000313" key="10">
    <source>
        <dbReference type="EMBL" id="RYU91001.1"/>
    </source>
</evidence>
<proteinExistence type="inferred from homology"/>
<feature type="chain" id="PRO_5020631105" evidence="8">
    <location>
        <begin position="16"/>
        <end position="1038"/>
    </location>
</feature>
<evidence type="ECO:0000256" key="6">
    <source>
        <dbReference type="ARBA" id="ARBA00023237"/>
    </source>
</evidence>
<reference evidence="10 11" key="1">
    <citation type="submission" date="2019-02" db="EMBL/GenBank/DDBJ databases">
        <title>Bacterial novel species Mucilaginibacter sp. 17JY9-4 isolated from soil.</title>
        <authorList>
            <person name="Jung H.-Y."/>
        </authorList>
    </citation>
    <scope>NUCLEOTIDE SEQUENCE [LARGE SCALE GENOMIC DNA]</scope>
    <source>
        <strain evidence="10 11">17JY9-4</strain>
    </source>
</reference>
<dbReference type="GO" id="GO:0009279">
    <property type="term" value="C:cell outer membrane"/>
    <property type="evidence" value="ECO:0007669"/>
    <property type="project" value="UniProtKB-SubCell"/>
</dbReference>
<gene>
    <name evidence="10" type="ORF">EWM62_09790</name>
</gene>
<evidence type="ECO:0000256" key="8">
    <source>
        <dbReference type="SAM" id="SignalP"/>
    </source>
</evidence>
<name>A0A4Q5LNS0_9SPHI</name>
<keyword evidence="3 7" id="KW-1134">Transmembrane beta strand</keyword>
<dbReference type="PROSITE" id="PS00018">
    <property type="entry name" value="EF_HAND_1"/>
    <property type="match status" value="1"/>
</dbReference>
<dbReference type="EMBL" id="SEWG01000003">
    <property type="protein sequence ID" value="RYU91001.1"/>
    <property type="molecule type" value="Genomic_DNA"/>
</dbReference>
<dbReference type="NCBIfam" id="TIGR04056">
    <property type="entry name" value="OMP_RagA_SusC"/>
    <property type="match status" value="1"/>
</dbReference>
<dbReference type="InterPro" id="IPR012910">
    <property type="entry name" value="Plug_dom"/>
</dbReference>
<feature type="signal peptide" evidence="8">
    <location>
        <begin position="1"/>
        <end position="15"/>
    </location>
</feature>
<dbReference type="Gene3D" id="2.170.130.10">
    <property type="entry name" value="TonB-dependent receptor, plug domain"/>
    <property type="match status" value="1"/>
</dbReference>
<keyword evidence="11" id="KW-1185">Reference proteome</keyword>
<dbReference type="InterPro" id="IPR008969">
    <property type="entry name" value="CarboxyPept-like_regulatory"/>
</dbReference>
<dbReference type="SUPFAM" id="SSF49464">
    <property type="entry name" value="Carboxypeptidase regulatory domain-like"/>
    <property type="match status" value="1"/>
</dbReference>
<evidence type="ECO:0000256" key="3">
    <source>
        <dbReference type="ARBA" id="ARBA00022452"/>
    </source>
</evidence>
<keyword evidence="8" id="KW-0732">Signal</keyword>
<dbReference type="Gene3D" id="2.40.170.20">
    <property type="entry name" value="TonB-dependent receptor, beta-barrel domain"/>
    <property type="match status" value="1"/>
</dbReference>
<comment type="caution">
    <text evidence="10">The sequence shown here is derived from an EMBL/GenBank/DDBJ whole genome shotgun (WGS) entry which is preliminary data.</text>
</comment>
<dbReference type="Proteomes" id="UP000293331">
    <property type="component" value="Unassembled WGS sequence"/>
</dbReference>